<dbReference type="GO" id="GO:0008033">
    <property type="term" value="P:tRNA processing"/>
    <property type="evidence" value="ECO:0007669"/>
    <property type="project" value="UniProtKB-KW"/>
</dbReference>
<evidence type="ECO:0000256" key="10">
    <source>
        <dbReference type="ARBA" id="ARBA00041760"/>
    </source>
</evidence>
<dbReference type="Proteomes" id="UP001374579">
    <property type="component" value="Unassembled WGS sequence"/>
</dbReference>
<sequence>MQRAVYDRISEFDGGDTVYKPNLPLLLQSSLQFSHSCAAVEARQSANQNIVPSASSVIWYQEGNSDRHDVIVNGRRQGITKKNINTPAARSCICNSSILARFKLLVDEISESIPASLQKISKTDLDQTTYGQCKRAASEYLAAWSHLHQSLLGTWLQKSPDQYYQFSFLKLSTGFV</sequence>
<evidence type="ECO:0000313" key="14">
    <source>
        <dbReference type="Proteomes" id="UP001374579"/>
    </source>
</evidence>
<dbReference type="GO" id="GO:0003723">
    <property type="term" value="F:RNA binding"/>
    <property type="evidence" value="ECO:0007669"/>
    <property type="project" value="InterPro"/>
</dbReference>
<evidence type="ECO:0000256" key="6">
    <source>
        <dbReference type="ARBA" id="ARBA00037784"/>
    </source>
</evidence>
<comment type="function">
    <text evidence="6">Specifically deaminates adenosine-37 to inosine in tRNA-Ala.</text>
</comment>
<keyword evidence="1" id="KW-0819">tRNA processing</keyword>
<evidence type="ECO:0000313" key="13">
    <source>
        <dbReference type="EMBL" id="KAK7114694.1"/>
    </source>
</evidence>
<dbReference type="Pfam" id="PF02137">
    <property type="entry name" value="A_deamin"/>
    <property type="match status" value="1"/>
</dbReference>
<protein>
    <recommendedName>
        <fullName evidence="9">tRNA-specific adenosine deaminase 1</fullName>
        <ecNumber evidence="8">3.5.4.34</ecNumber>
    </recommendedName>
    <alternativeName>
        <fullName evidence="10">tRNA-specific adenosine-37 deaminase</fullName>
    </alternativeName>
</protein>
<dbReference type="GO" id="GO:0046872">
    <property type="term" value="F:metal ion binding"/>
    <property type="evidence" value="ECO:0007669"/>
    <property type="project" value="UniProtKB-KW"/>
</dbReference>
<evidence type="ECO:0000256" key="8">
    <source>
        <dbReference type="ARBA" id="ARBA00038940"/>
    </source>
</evidence>
<gene>
    <name evidence="13" type="ORF">V1264_000712</name>
</gene>
<dbReference type="PANTHER" id="PTHR46516">
    <property type="entry name" value="TRNA-SPECIFIC ADENOSINE DEAMINASE 1"/>
    <property type="match status" value="1"/>
</dbReference>
<evidence type="ECO:0000256" key="2">
    <source>
        <dbReference type="ARBA" id="ARBA00022723"/>
    </source>
</evidence>
<proteinExistence type="inferred from homology"/>
<evidence type="ECO:0000259" key="12">
    <source>
        <dbReference type="PROSITE" id="PS50141"/>
    </source>
</evidence>
<dbReference type="PANTHER" id="PTHR46516:SF1">
    <property type="entry name" value="TRNA-SPECIFIC ADENOSINE DEAMINASE 1"/>
    <property type="match status" value="1"/>
</dbReference>
<keyword evidence="4" id="KW-0862">Zinc</keyword>
<dbReference type="EMBL" id="JBAMIC010000001">
    <property type="protein sequence ID" value="KAK7114694.1"/>
    <property type="molecule type" value="Genomic_DNA"/>
</dbReference>
<dbReference type="PROSITE" id="PS50141">
    <property type="entry name" value="A_DEAMIN_EDITASE"/>
    <property type="match status" value="1"/>
</dbReference>
<feature type="domain" description="A to I editase" evidence="12">
    <location>
        <begin position="1"/>
        <end position="162"/>
    </location>
</feature>
<evidence type="ECO:0000256" key="5">
    <source>
        <dbReference type="ARBA" id="ARBA00037026"/>
    </source>
</evidence>
<keyword evidence="14" id="KW-1185">Reference proteome</keyword>
<comment type="cofactor">
    <cofactor evidence="5">
        <name>1D-myo-inositol hexakisphosphate</name>
        <dbReference type="ChEBI" id="CHEBI:58130"/>
    </cofactor>
</comment>
<comment type="catalytic activity">
    <reaction evidence="11">
        <text>adenosine(37) in tRNA(Ala) + H2O + H(+) = inosine(37) in tRNA(Ala) + NH4(+)</text>
        <dbReference type="Rhea" id="RHEA:50968"/>
        <dbReference type="Rhea" id="RHEA-COMP:12855"/>
        <dbReference type="Rhea" id="RHEA-COMP:12856"/>
        <dbReference type="ChEBI" id="CHEBI:15377"/>
        <dbReference type="ChEBI" id="CHEBI:15378"/>
        <dbReference type="ChEBI" id="CHEBI:28938"/>
        <dbReference type="ChEBI" id="CHEBI:74411"/>
        <dbReference type="ChEBI" id="CHEBI:82852"/>
        <dbReference type="EC" id="3.5.4.34"/>
    </reaction>
</comment>
<accession>A0AAN9GND2</accession>
<evidence type="ECO:0000256" key="1">
    <source>
        <dbReference type="ARBA" id="ARBA00022694"/>
    </source>
</evidence>
<evidence type="ECO:0000256" key="4">
    <source>
        <dbReference type="ARBA" id="ARBA00022833"/>
    </source>
</evidence>
<reference evidence="13 14" key="1">
    <citation type="submission" date="2024-02" db="EMBL/GenBank/DDBJ databases">
        <title>Chromosome-scale genome assembly of the rough periwinkle Littorina saxatilis.</title>
        <authorList>
            <person name="De Jode A."/>
            <person name="Faria R."/>
            <person name="Formenti G."/>
            <person name="Sims Y."/>
            <person name="Smith T.P."/>
            <person name="Tracey A."/>
            <person name="Wood J.M.D."/>
            <person name="Zagrodzka Z.B."/>
            <person name="Johannesson K."/>
            <person name="Butlin R.K."/>
            <person name="Leder E.H."/>
        </authorList>
    </citation>
    <scope>NUCLEOTIDE SEQUENCE [LARGE SCALE GENOMIC DNA]</scope>
    <source>
        <strain evidence="13">Snail1</strain>
        <tissue evidence="13">Muscle</tissue>
    </source>
</reference>
<comment type="caution">
    <text evidence="13">The sequence shown here is derived from an EMBL/GenBank/DDBJ whole genome shotgun (WGS) entry which is preliminary data.</text>
</comment>
<keyword evidence="3" id="KW-0378">Hydrolase</keyword>
<dbReference type="EC" id="3.5.4.34" evidence="8"/>
<dbReference type="InterPro" id="IPR002466">
    <property type="entry name" value="A_deamin"/>
</dbReference>
<evidence type="ECO:0000256" key="7">
    <source>
        <dbReference type="ARBA" id="ARBA00038326"/>
    </source>
</evidence>
<evidence type="ECO:0000256" key="9">
    <source>
        <dbReference type="ARBA" id="ARBA00040502"/>
    </source>
</evidence>
<keyword evidence="2" id="KW-0479">Metal-binding</keyword>
<dbReference type="GO" id="GO:0043829">
    <property type="term" value="F:tRNA-specific adenosine-37 deaminase activity"/>
    <property type="evidence" value="ECO:0007669"/>
    <property type="project" value="UniProtKB-EC"/>
</dbReference>
<dbReference type="AlphaFoldDB" id="A0AAN9GND2"/>
<name>A0AAN9GND2_9CAEN</name>
<evidence type="ECO:0000256" key="3">
    <source>
        <dbReference type="ARBA" id="ARBA00022801"/>
    </source>
</evidence>
<organism evidence="13 14">
    <name type="scientific">Littorina saxatilis</name>
    <dbReference type="NCBI Taxonomy" id="31220"/>
    <lineage>
        <taxon>Eukaryota</taxon>
        <taxon>Metazoa</taxon>
        <taxon>Spiralia</taxon>
        <taxon>Lophotrochozoa</taxon>
        <taxon>Mollusca</taxon>
        <taxon>Gastropoda</taxon>
        <taxon>Caenogastropoda</taxon>
        <taxon>Littorinimorpha</taxon>
        <taxon>Littorinoidea</taxon>
        <taxon>Littorinidae</taxon>
        <taxon>Littorina</taxon>
    </lineage>
</organism>
<comment type="similarity">
    <text evidence="7">Belongs to the ADAT1 family.</text>
</comment>
<evidence type="ECO:0000256" key="11">
    <source>
        <dbReference type="ARBA" id="ARBA00047635"/>
    </source>
</evidence>